<dbReference type="Gene3D" id="3.30.930.10">
    <property type="entry name" value="Bira Bifunctional Protein, Domain 2"/>
    <property type="match status" value="1"/>
</dbReference>
<evidence type="ECO:0000313" key="14">
    <source>
        <dbReference type="EMBL" id="GER93467.1"/>
    </source>
</evidence>
<dbReference type="AlphaFoldDB" id="A0A5J4L3V5"/>
<dbReference type="Pfam" id="PF13393">
    <property type="entry name" value="tRNA-synt_His"/>
    <property type="match status" value="2"/>
</dbReference>
<comment type="similarity">
    <text evidence="2">Belongs to the class-II aminoacyl-tRNA synthetase family.</text>
</comment>
<protein>
    <recommendedName>
        <fullName evidence="4">histidine--tRNA ligase</fullName>
        <ecNumber evidence="4">6.1.1.21</ecNumber>
    </recommendedName>
    <alternativeName>
        <fullName evidence="11">Histidyl-tRNA synthetase</fullName>
    </alternativeName>
</protein>
<dbReference type="InterPro" id="IPR004154">
    <property type="entry name" value="Anticodon-bd"/>
</dbReference>
<dbReference type="InterPro" id="IPR004516">
    <property type="entry name" value="HisRS/HisZ"/>
</dbReference>
<dbReference type="SUPFAM" id="SSF52954">
    <property type="entry name" value="Class II aaRS ABD-related"/>
    <property type="match status" value="1"/>
</dbReference>
<evidence type="ECO:0000256" key="10">
    <source>
        <dbReference type="ARBA" id="ARBA00023146"/>
    </source>
</evidence>
<dbReference type="InterPro" id="IPR015807">
    <property type="entry name" value="His-tRNA-ligase"/>
</dbReference>
<evidence type="ECO:0000256" key="4">
    <source>
        <dbReference type="ARBA" id="ARBA00012815"/>
    </source>
</evidence>
<comment type="subunit">
    <text evidence="3">Homodimer.</text>
</comment>
<dbReference type="SUPFAM" id="SSF55681">
    <property type="entry name" value="Class II aaRS and biotin synthetases"/>
    <property type="match status" value="1"/>
</dbReference>
<dbReference type="EMBL" id="BLAB01000001">
    <property type="protein sequence ID" value="GER93467.1"/>
    <property type="molecule type" value="Genomic_DNA"/>
</dbReference>
<evidence type="ECO:0000256" key="6">
    <source>
        <dbReference type="ARBA" id="ARBA00022598"/>
    </source>
</evidence>
<dbReference type="GO" id="GO:0006427">
    <property type="term" value="P:histidyl-tRNA aminoacylation"/>
    <property type="evidence" value="ECO:0007669"/>
    <property type="project" value="InterPro"/>
</dbReference>
<feature type="domain" description="Aminoacyl-transfer RNA synthetases class-II family profile" evidence="13">
    <location>
        <begin position="1"/>
        <end position="323"/>
    </location>
</feature>
<dbReference type="HAMAP" id="MF_00127">
    <property type="entry name" value="His_tRNA_synth"/>
    <property type="match status" value="1"/>
</dbReference>
<evidence type="ECO:0000256" key="7">
    <source>
        <dbReference type="ARBA" id="ARBA00022741"/>
    </source>
</evidence>
<gene>
    <name evidence="14" type="ORF">A45J_1208</name>
</gene>
<dbReference type="Gene3D" id="3.40.50.800">
    <property type="entry name" value="Anticodon-binding domain"/>
    <property type="match status" value="1"/>
</dbReference>
<evidence type="ECO:0000256" key="11">
    <source>
        <dbReference type="ARBA" id="ARBA00030619"/>
    </source>
</evidence>
<dbReference type="CDD" id="cd00859">
    <property type="entry name" value="HisRS_anticodon"/>
    <property type="match status" value="1"/>
</dbReference>
<comment type="subcellular location">
    <subcellularLocation>
        <location evidence="1">Cytoplasm</location>
    </subcellularLocation>
</comment>
<evidence type="ECO:0000256" key="8">
    <source>
        <dbReference type="ARBA" id="ARBA00022840"/>
    </source>
</evidence>
<keyword evidence="8" id="KW-0067">ATP-binding</keyword>
<evidence type="ECO:0000256" key="9">
    <source>
        <dbReference type="ARBA" id="ARBA00022917"/>
    </source>
</evidence>
<dbReference type="PIRSF" id="PIRSF001549">
    <property type="entry name" value="His-tRNA_synth"/>
    <property type="match status" value="1"/>
</dbReference>
<dbReference type="CDD" id="cd00773">
    <property type="entry name" value="HisRS-like_core"/>
    <property type="match status" value="1"/>
</dbReference>
<evidence type="ECO:0000256" key="1">
    <source>
        <dbReference type="ARBA" id="ARBA00004496"/>
    </source>
</evidence>
<dbReference type="PROSITE" id="PS50862">
    <property type="entry name" value="AA_TRNA_LIGASE_II"/>
    <property type="match status" value="1"/>
</dbReference>
<dbReference type="PANTHER" id="PTHR43707">
    <property type="entry name" value="HISTIDYL-TRNA SYNTHETASE"/>
    <property type="match status" value="1"/>
</dbReference>
<evidence type="ECO:0000256" key="3">
    <source>
        <dbReference type="ARBA" id="ARBA00011738"/>
    </source>
</evidence>
<evidence type="ECO:0000256" key="2">
    <source>
        <dbReference type="ARBA" id="ARBA00008226"/>
    </source>
</evidence>
<organism evidence="14">
    <name type="scientific">hot springs metagenome</name>
    <dbReference type="NCBI Taxonomy" id="433727"/>
    <lineage>
        <taxon>unclassified sequences</taxon>
        <taxon>metagenomes</taxon>
        <taxon>ecological metagenomes</taxon>
    </lineage>
</organism>
<dbReference type="InterPro" id="IPR036621">
    <property type="entry name" value="Anticodon-bd_dom_sf"/>
</dbReference>
<dbReference type="GO" id="GO:0004821">
    <property type="term" value="F:histidine-tRNA ligase activity"/>
    <property type="evidence" value="ECO:0007669"/>
    <property type="project" value="UniProtKB-EC"/>
</dbReference>
<accession>A0A5J4L3V5</accession>
<keyword evidence="7" id="KW-0547">Nucleotide-binding</keyword>
<dbReference type="NCBIfam" id="TIGR00442">
    <property type="entry name" value="hisS"/>
    <property type="match status" value="1"/>
</dbReference>
<comment type="caution">
    <text evidence="14">The sequence shown here is derived from an EMBL/GenBank/DDBJ whole genome shotgun (WGS) entry which is preliminary data.</text>
</comment>
<reference evidence="14" key="1">
    <citation type="submission" date="2019-10" db="EMBL/GenBank/DDBJ databases">
        <title>Metagenomic sequencing of thiosulfate-disproportionating enrichment culture.</title>
        <authorList>
            <person name="Umezawa K."/>
            <person name="Kojima H."/>
            <person name="Fukui M."/>
        </authorList>
    </citation>
    <scope>NUCLEOTIDE SEQUENCE</scope>
    <source>
        <strain evidence="14">45J</strain>
    </source>
</reference>
<dbReference type="Pfam" id="PF03129">
    <property type="entry name" value="HGTP_anticodon"/>
    <property type="match status" value="1"/>
</dbReference>
<dbReference type="InterPro" id="IPR006195">
    <property type="entry name" value="aa-tRNA-synth_II"/>
</dbReference>
<keyword evidence="9" id="KW-0648">Protein biosynthesis</keyword>
<dbReference type="InterPro" id="IPR041715">
    <property type="entry name" value="HisRS-like_core"/>
</dbReference>
<dbReference type="InterPro" id="IPR033656">
    <property type="entry name" value="HisRS_anticodon"/>
</dbReference>
<dbReference type="EC" id="6.1.1.21" evidence="4"/>
<keyword evidence="10" id="KW-0030">Aminoacyl-tRNA synthetase</keyword>
<keyword evidence="6 14" id="KW-0436">Ligase</keyword>
<dbReference type="InterPro" id="IPR045864">
    <property type="entry name" value="aa-tRNA-synth_II/BPL/LPL"/>
</dbReference>
<dbReference type="GO" id="GO:0005524">
    <property type="term" value="F:ATP binding"/>
    <property type="evidence" value="ECO:0007669"/>
    <property type="project" value="UniProtKB-KW"/>
</dbReference>
<evidence type="ECO:0000256" key="12">
    <source>
        <dbReference type="ARBA" id="ARBA00047639"/>
    </source>
</evidence>
<evidence type="ECO:0000256" key="5">
    <source>
        <dbReference type="ARBA" id="ARBA00022490"/>
    </source>
</evidence>
<dbReference type="FunFam" id="3.30.930.10:FF:000005">
    <property type="entry name" value="Histidine--tRNA ligase"/>
    <property type="match status" value="1"/>
</dbReference>
<name>A0A5J4L3V5_9ZZZZ</name>
<dbReference type="GO" id="GO:0005737">
    <property type="term" value="C:cytoplasm"/>
    <property type="evidence" value="ECO:0007669"/>
    <property type="project" value="UniProtKB-SubCell"/>
</dbReference>
<dbReference type="PANTHER" id="PTHR43707:SF1">
    <property type="entry name" value="HISTIDINE--TRNA LIGASE, MITOCHONDRIAL-RELATED"/>
    <property type="match status" value="1"/>
</dbReference>
<comment type="catalytic activity">
    <reaction evidence="12">
        <text>tRNA(His) + L-histidine + ATP = L-histidyl-tRNA(His) + AMP + diphosphate + H(+)</text>
        <dbReference type="Rhea" id="RHEA:17313"/>
        <dbReference type="Rhea" id="RHEA-COMP:9665"/>
        <dbReference type="Rhea" id="RHEA-COMP:9689"/>
        <dbReference type="ChEBI" id="CHEBI:15378"/>
        <dbReference type="ChEBI" id="CHEBI:30616"/>
        <dbReference type="ChEBI" id="CHEBI:33019"/>
        <dbReference type="ChEBI" id="CHEBI:57595"/>
        <dbReference type="ChEBI" id="CHEBI:78442"/>
        <dbReference type="ChEBI" id="CHEBI:78527"/>
        <dbReference type="ChEBI" id="CHEBI:456215"/>
        <dbReference type="EC" id="6.1.1.21"/>
    </reaction>
</comment>
<proteinExistence type="inferred from homology"/>
<sequence length="414" mass="47426">MKYSALKGIQDILPPDIYIWQKVESIAKEIFHKYGFKEIRLPIIESTDIFIRSIGETTDIVEKEMYTFADKAGRSITMRPEGTAPAVRCYVEHHLYTLPSPQKFFYSGPMFRYERPQKGRFRQFYQVGVEAFGVSHPSMDAEIIAMLKNLLEGIGLKELHFELNSIGCDKCRPAYRNALLIFFRDKLSDFCPDCQRRYKINPLRILDCKVERCIELRQRTPLVTDYLCSECREHFEELIFRLQTLKIPYTLNPNLVRGLDYYTRTAFEVTSEHLGAQKAVAAGGRYDKLVEEFGGPQTPAIGFAIGMERIATLLKEKWTGECPAPKVFIATLGKEAEVEGFRIAEDIRAAGFWVELNHGGASLKSQLRKADRIGAELAFIIGENELKDKKVQWKNLKKSEQGEVEIKDILSILT</sequence>
<evidence type="ECO:0000259" key="13">
    <source>
        <dbReference type="PROSITE" id="PS50862"/>
    </source>
</evidence>
<keyword evidence="5" id="KW-0963">Cytoplasm</keyword>